<dbReference type="AlphaFoldDB" id="J1I1B4"/>
<dbReference type="HOGENOM" id="CLU_026775_0_0_10"/>
<dbReference type="OrthoDB" id="9800154at2"/>
<organism evidence="3 4">
    <name type="scientific">Saprospira grandis DSM 2844</name>
    <dbReference type="NCBI Taxonomy" id="694433"/>
    <lineage>
        <taxon>Bacteria</taxon>
        <taxon>Pseudomonadati</taxon>
        <taxon>Bacteroidota</taxon>
        <taxon>Saprospiria</taxon>
        <taxon>Saprospirales</taxon>
        <taxon>Saprospiraceae</taxon>
        <taxon>Saprospira</taxon>
    </lineage>
</organism>
<dbReference type="PANTHER" id="PTHR33745">
    <property type="entry name" value="RSBT ANTAGONIST PROTEIN RSBS-RELATED"/>
    <property type="match status" value="1"/>
</dbReference>
<reference evidence="4" key="1">
    <citation type="journal article" date="2012" name="Stand. Genomic Sci.">
        <title>Permanent draft genome sequence of the gliding predator Saprospira grandis strain Sa g1 (= HR1).</title>
        <authorList>
            <person name="Mavromatis K."/>
            <person name="Chertkov O."/>
            <person name="Lapidus A."/>
            <person name="Nolan M."/>
            <person name="Lucas S."/>
            <person name="Tice H."/>
            <person name="Del Rio T.G."/>
            <person name="Cheng J.F."/>
            <person name="Han C."/>
            <person name="Tapia R."/>
            <person name="Bruce D."/>
            <person name="Goodwin L.A."/>
            <person name="Pitluck S."/>
            <person name="Huntemann M."/>
            <person name="Liolios K."/>
            <person name="Pagani I."/>
            <person name="Ivanova N."/>
            <person name="Mikhailova N."/>
            <person name="Pati A."/>
            <person name="Chen A."/>
            <person name="Palaniappan K."/>
            <person name="Land M."/>
            <person name="Brambilla E.M."/>
            <person name="Rohde M."/>
            <person name="Spring S."/>
            <person name="Goker M."/>
            <person name="Detter J.C."/>
            <person name="Bristow J."/>
            <person name="Eisen J.A."/>
            <person name="Markowitz V."/>
            <person name="Hugenholtz P."/>
            <person name="Kyrpides N.C."/>
            <person name="Klenk H.P."/>
            <person name="Woyke T."/>
        </authorList>
    </citation>
    <scope>NUCLEOTIDE SEQUENCE [LARGE SCALE GENOMIC DNA]</scope>
    <source>
        <strain evidence="4">DSM 2844</strain>
    </source>
</reference>
<dbReference type="InterPro" id="IPR051932">
    <property type="entry name" value="Bact_StressResp_Reg"/>
</dbReference>
<dbReference type="Gene3D" id="3.30.750.24">
    <property type="entry name" value="STAS domain"/>
    <property type="match status" value="1"/>
</dbReference>
<dbReference type="Proteomes" id="UP000005113">
    <property type="component" value="Unassembled WGS sequence"/>
</dbReference>
<dbReference type="Pfam" id="PF01740">
    <property type="entry name" value="STAS"/>
    <property type="match status" value="1"/>
</dbReference>
<evidence type="ECO:0000313" key="3">
    <source>
        <dbReference type="EMBL" id="EJF52058.1"/>
    </source>
</evidence>
<dbReference type="Gene3D" id="1.10.490.10">
    <property type="entry name" value="Globins"/>
    <property type="match status" value="1"/>
</dbReference>
<dbReference type="RefSeq" id="WP_002656727.1">
    <property type="nucleotide sequence ID" value="NZ_JH719942.1"/>
</dbReference>
<keyword evidence="1" id="KW-0597">Phosphoprotein</keyword>
<dbReference type="InterPro" id="IPR012292">
    <property type="entry name" value="Globin/Proto"/>
</dbReference>
<protein>
    <submittedName>
        <fullName evidence="3">Anti-anti-sigma regulatory factor (Antagonist of anti-sigma factor)</fullName>
    </submittedName>
</protein>
<dbReference type="GO" id="GO:0019825">
    <property type="term" value="F:oxygen binding"/>
    <property type="evidence" value="ECO:0007669"/>
    <property type="project" value="InterPro"/>
</dbReference>
<dbReference type="SUPFAM" id="SSF46458">
    <property type="entry name" value="Globin-like"/>
    <property type="match status" value="1"/>
</dbReference>
<dbReference type="InterPro" id="IPR002645">
    <property type="entry name" value="STAS_dom"/>
</dbReference>
<proteinExistence type="predicted"/>
<dbReference type="InterPro" id="IPR036513">
    <property type="entry name" value="STAS_dom_sf"/>
</dbReference>
<dbReference type="GO" id="GO:0020037">
    <property type="term" value="F:heme binding"/>
    <property type="evidence" value="ECO:0007669"/>
    <property type="project" value="InterPro"/>
</dbReference>
<evidence type="ECO:0000256" key="1">
    <source>
        <dbReference type="ARBA" id="ARBA00022553"/>
    </source>
</evidence>
<dbReference type="PROSITE" id="PS50801">
    <property type="entry name" value="STAS"/>
    <property type="match status" value="1"/>
</dbReference>
<feature type="domain" description="STAS" evidence="2">
    <location>
        <begin position="162"/>
        <end position="273"/>
    </location>
</feature>
<dbReference type="CDD" id="cd14762">
    <property type="entry name" value="GS_STAS"/>
    <property type="match status" value="1"/>
</dbReference>
<accession>J1I1B4</accession>
<dbReference type="EMBL" id="JH719942">
    <property type="protein sequence ID" value="EJF52058.1"/>
    <property type="molecule type" value="Genomic_DNA"/>
</dbReference>
<dbReference type="CDD" id="cd07041">
    <property type="entry name" value="STAS_RsbR_RsbS_like"/>
    <property type="match status" value="1"/>
</dbReference>
<dbReference type="Pfam" id="PF11563">
    <property type="entry name" value="Protoglobin"/>
    <property type="match status" value="1"/>
</dbReference>
<dbReference type="InterPro" id="IPR044398">
    <property type="entry name" value="Globin-sensor_dom"/>
</dbReference>
<name>J1I1B4_9BACT</name>
<dbReference type="InterPro" id="IPR009050">
    <property type="entry name" value="Globin-like_sf"/>
</dbReference>
<dbReference type="PANTHER" id="PTHR33745:SF3">
    <property type="entry name" value="RSBT CO-ANTAGONIST PROTEIN RSBRC"/>
    <property type="match status" value="1"/>
</dbReference>
<evidence type="ECO:0000313" key="4">
    <source>
        <dbReference type="Proteomes" id="UP000005113"/>
    </source>
</evidence>
<gene>
    <name evidence="3" type="ORF">SapgrDRAFT_0311</name>
</gene>
<dbReference type="SUPFAM" id="SSF52091">
    <property type="entry name" value="SpoIIaa-like"/>
    <property type="match status" value="1"/>
</dbReference>
<evidence type="ECO:0000259" key="2">
    <source>
        <dbReference type="PROSITE" id="PS50801"/>
    </source>
</evidence>
<sequence>MSAEKYLQQFYITAEDCRNVRALWQDIKGDAAWIFDEFYAWLPSVGGLGERFRDPNLVRSNRKLVEAHWGQFFSAHIDQAYIDSRKKIGQRHAFEGLPLHAYYSGVAKLDSLFEELFLRLGVNDVKKIISFNKQHRMDIAIVADTYSSLTQKSLQDRNEALYAPIAQLWDDILFVPLVGEMSHERAQNLLSAILQAIGNKQSKVFILDISGVLVIDEGVSQQLIRISKAANLMGCQCIVSGVSPQNAVTIVELGFSTQDLQTTASLKEAIRLGFKQTAVRL</sequence>